<keyword evidence="2" id="KW-0719">Serine esterase</keyword>
<evidence type="ECO:0000256" key="4">
    <source>
        <dbReference type="ARBA" id="ARBA00022729"/>
    </source>
</evidence>
<dbReference type="PANTHER" id="PTHR33938:SF13">
    <property type="entry name" value="CARBOXYLIC ESTER HYDROLASE"/>
    <property type="match status" value="1"/>
</dbReference>
<dbReference type="SUPFAM" id="SSF53474">
    <property type="entry name" value="alpha/beta-Hydrolases"/>
    <property type="match status" value="1"/>
</dbReference>
<evidence type="ECO:0000256" key="3">
    <source>
        <dbReference type="ARBA" id="ARBA00022723"/>
    </source>
</evidence>
<keyword evidence="6" id="KW-0106">Calcium</keyword>
<reference evidence="9" key="1">
    <citation type="journal article" date="2023" name="Mol. Phylogenet. Evol.">
        <title>Genome-scale phylogeny and comparative genomics of the fungal order Sordariales.</title>
        <authorList>
            <person name="Hensen N."/>
            <person name="Bonometti L."/>
            <person name="Westerberg I."/>
            <person name="Brannstrom I.O."/>
            <person name="Guillou S."/>
            <person name="Cros-Aarteil S."/>
            <person name="Calhoun S."/>
            <person name="Haridas S."/>
            <person name="Kuo A."/>
            <person name="Mondo S."/>
            <person name="Pangilinan J."/>
            <person name="Riley R."/>
            <person name="LaButti K."/>
            <person name="Andreopoulos B."/>
            <person name="Lipzen A."/>
            <person name="Chen C."/>
            <person name="Yan M."/>
            <person name="Daum C."/>
            <person name="Ng V."/>
            <person name="Clum A."/>
            <person name="Steindorff A."/>
            <person name="Ohm R.A."/>
            <person name="Martin F."/>
            <person name="Silar P."/>
            <person name="Natvig D.O."/>
            <person name="Lalanne C."/>
            <person name="Gautier V."/>
            <person name="Ament-Velasquez S.L."/>
            <person name="Kruys A."/>
            <person name="Hutchinson M.I."/>
            <person name="Powell A.J."/>
            <person name="Barry K."/>
            <person name="Miller A.N."/>
            <person name="Grigoriev I.V."/>
            <person name="Debuchy R."/>
            <person name="Gladieux P."/>
            <person name="Hiltunen Thoren M."/>
            <person name="Johannesson H."/>
        </authorList>
    </citation>
    <scope>NUCLEOTIDE SEQUENCE</scope>
    <source>
        <strain evidence="9">CBS 538.74</strain>
    </source>
</reference>
<reference evidence="9" key="2">
    <citation type="submission" date="2023-05" db="EMBL/GenBank/DDBJ databases">
        <authorList>
            <consortium name="Lawrence Berkeley National Laboratory"/>
            <person name="Steindorff A."/>
            <person name="Hensen N."/>
            <person name="Bonometti L."/>
            <person name="Westerberg I."/>
            <person name="Brannstrom I.O."/>
            <person name="Guillou S."/>
            <person name="Cros-Aarteil S."/>
            <person name="Calhoun S."/>
            <person name="Haridas S."/>
            <person name="Kuo A."/>
            <person name="Mondo S."/>
            <person name="Pangilinan J."/>
            <person name="Riley R."/>
            <person name="Labutti K."/>
            <person name="Andreopoulos B."/>
            <person name="Lipzen A."/>
            <person name="Chen C."/>
            <person name="Yanf M."/>
            <person name="Daum C."/>
            <person name="Ng V."/>
            <person name="Clum A."/>
            <person name="Ohm R."/>
            <person name="Martin F."/>
            <person name="Silar P."/>
            <person name="Natvig D."/>
            <person name="Lalanne C."/>
            <person name="Gautier V."/>
            <person name="Ament-Velasquez S.L."/>
            <person name="Kruys A."/>
            <person name="Hutchinson M.I."/>
            <person name="Powell A.J."/>
            <person name="Barry K."/>
            <person name="Miller A.N."/>
            <person name="Grigoriev I.V."/>
            <person name="Debuchy R."/>
            <person name="Gladieux P."/>
            <person name="Thoren M.H."/>
            <person name="Johannesson H."/>
        </authorList>
    </citation>
    <scope>NUCLEOTIDE SEQUENCE</scope>
    <source>
        <strain evidence="9">CBS 538.74</strain>
    </source>
</reference>
<evidence type="ECO:0000313" key="9">
    <source>
        <dbReference type="EMBL" id="KAK4154241.1"/>
    </source>
</evidence>
<dbReference type="GO" id="GO:0046872">
    <property type="term" value="F:metal ion binding"/>
    <property type="evidence" value="ECO:0007669"/>
    <property type="project" value="UniProtKB-KW"/>
</dbReference>
<dbReference type="Gene3D" id="3.40.50.1820">
    <property type="entry name" value="alpha/beta hydrolase"/>
    <property type="match status" value="1"/>
</dbReference>
<keyword evidence="4" id="KW-0732">Signal</keyword>
<evidence type="ECO:0000256" key="5">
    <source>
        <dbReference type="ARBA" id="ARBA00022801"/>
    </source>
</evidence>
<dbReference type="EC" id="3.1.1.-" evidence="8"/>
<dbReference type="EMBL" id="MU856917">
    <property type="protein sequence ID" value="KAK4154241.1"/>
    <property type="molecule type" value="Genomic_DNA"/>
</dbReference>
<keyword evidence="10" id="KW-1185">Reference proteome</keyword>
<sequence length="541" mass="57866">MLTTTTGLSAACVPSSFSGLAVFGAELVSVNTALVTNYSASVPPGPRLTQPPIEVRNATFCNVTVTYTHPGQGDNIIVETWLPIENPTWNDRLQAAGGGGWAAGRFATMYMTMQGALGDGYATTTTDAGLGYSEDPTDWALASPGNVDWYKFNNFGSVSLNDQAIISKSLIKSFYGTGPVFSYWNGCSQGGRQGVMLAQRYPDAYDGISVGAPALYISRLCPAVFWPQQVMNMRGEYPYRCEMDAITAAAVTACDGLDGLVDGLISDPDLCLAKFDPRPLVGTPVPHCQQAGNRTVEISAAAVAVANATWHGVVSASGARTWYGLGPGSDISTDPGAVAATNCTSGTCIGSPQPVSLGWIVPFLGKGAPNFDISRLTHAEFDKLMHIGRQIYRSAIDTDDPDLSEFRDAGGKMVSFHGLWDTIVPPQNTRHYYNQVAAVLPDVHDFYRHYEVPGLAHCYGSVSGQPTSLFDQLRAWVENGTAPEETPVNVTVSDGGTQQRILCPYPQRYNYDQKRCRGHGHADASCWVCTAGPADEGLITP</sequence>
<proteinExistence type="inferred from homology"/>
<dbReference type="PANTHER" id="PTHR33938">
    <property type="entry name" value="FERULOYL ESTERASE B-RELATED"/>
    <property type="match status" value="1"/>
</dbReference>
<dbReference type="InterPro" id="IPR011118">
    <property type="entry name" value="Tannase/feruloyl_esterase"/>
</dbReference>
<evidence type="ECO:0000256" key="1">
    <source>
        <dbReference type="ARBA" id="ARBA00006249"/>
    </source>
</evidence>
<name>A0AAN6VNX9_9PEZI</name>
<dbReference type="Pfam" id="PF07519">
    <property type="entry name" value="Tannase"/>
    <property type="match status" value="1"/>
</dbReference>
<evidence type="ECO:0000256" key="2">
    <source>
        <dbReference type="ARBA" id="ARBA00022487"/>
    </source>
</evidence>
<keyword evidence="3" id="KW-0479">Metal-binding</keyword>
<evidence type="ECO:0000256" key="8">
    <source>
        <dbReference type="RuleBase" id="RU361238"/>
    </source>
</evidence>
<evidence type="ECO:0000256" key="7">
    <source>
        <dbReference type="ARBA" id="ARBA00023157"/>
    </source>
</evidence>
<organism evidence="9 10">
    <name type="scientific">Chaetomidium leptoderma</name>
    <dbReference type="NCBI Taxonomy" id="669021"/>
    <lineage>
        <taxon>Eukaryota</taxon>
        <taxon>Fungi</taxon>
        <taxon>Dikarya</taxon>
        <taxon>Ascomycota</taxon>
        <taxon>Pezizomycotina</taxon>
        <taxon>Sordariomycetes</taxon>
        <taxon>Sordariomycetidae</taxon>
        <taxon>Sordariales</taxon>
        <taxon>Chaetomiaceae</taxon>
        <taxon>Chaetomidium</taxon>
    </lineage>
</organism>
<dbReference type="InterPro" id="IPR029058">
    <property type="entry name" value="AB_hydrolase_fold"/>
</dbReference>
<comment type="similarity">
    <text evidence="1 8">Belongs to the tannase family.</text>
</comment>
<dbReference type="GO" id="GO:0030600">
    <property type="term" value="F:feruloyl esterase activity"/>
    <property type="evidence" value="ECO:0007669"/>
    <property type="project" value="UniProtKB-ARBA"/>
</dbReference>
<keyword evidence="5 8" id="KW-0378">Hydrolase</keyword>
<accession>A0AAN6VNX9</accession>
<comment type="caution">
    <text evidence="9">The sequence shown here is derived from an EMBL/GenBank/DDBJ whole genome shotgun (WGS) entry which is preliminary data.</text>
</comment>
<protein>
    <recommendedName>
        <fullName evidence="8">Carboxylic ester hydrolase</fullName>
        <ecNumber evidence="8">3.1.1.-</ecNumber>
    </recommendedName>
</protein>
<dbReference type="AlphaFoldDB" id="A0AAN6VNX9"/>
<keyword evidence="7" id="KW-1015">Disulfide bond</keyword>
<evidence type="ECO:0000256" key="6">
    <source>
        <dbReference type="ARBA" id="ARBA00022837"/>
    </source>
</evidence>
<evidence type="ECO:0000313" key="10">
    <source>
        <dbReference type="Proteomes" id="UP001302745"/>
    </source>
</evidence>
<gene>
    <name evidence="9" type="ORF">C8A00DRAFT_42975</name>
</gene>
<dbReference type="Proteomes" id="UP001302745">
    <property type="component" value="Unassembled WGS sequence"/>
</dbReference>